<evidence type="ECO:0008006" key="4">
    <source>
        <dbReference type="Google" id="ProtNLM"/>
    </source>
</evidence>
<dbReference type="AlphaFoldDB" id="A0A2G8SMQ6"/>
<keyword evidence="3" id="KW-1185">Reference proteome</keyword>
<evidence type="ECO:0000256" key="1">
    <source>
        <dbReference type="SAM" id="MobiDB-lite"/>
    </source>
</evidence>
<dbReference type="PANTHER" id="PTHR46579:SF2">
    <property type="entry name" value="C2H2-TYPE DOMAIN-CONTAINING PROTEIN"/>
    <property type="match status" value="1"/>
</dbReference>
<organism evidence="2 3">
    <name type="scientific">Ganoderma sinense ZZ0214-1</name>
    <dbReference type="NCBI Taxonomy" id="1077348"/>
    <lineage>
        <taxon>Eukaryota</taxon>
        <taxon>Fungi</taxon>
        <taxon>Dikarya</taxon>
        <taxon>Basidiomycota</taxon>
        <taxon>Agaricomycotina</taxon>
        <taxon>Agaricomycetes</taxon>
        <taxon>Polyporales</taxon>
        <taxon>Polyporaceae</taxon>
        <taxon>Ganoderma</taxon>
    </lineage>
</organism>
<sequence>MAICDCDTCIQYTYVDIHGIRHPGRVLDASTIRTHKAKCLRRKKVHADGHDAPNTPVPPEPPTSAGNAIFLATLQAEATSNTQGLPVRNIDTAFPRLESPLPPSSSMPLGAVTYPGTVPDAADTRFGNGECGFEGTGLAGDDLDAGLSALGERFEELSSWESRLKVRSRLVPSYIRLVFKSKPHSLTDPVAELDVRYDGTAEFCILQEWLLASVDYLSALPPLGHKDADGQLQALHVKFDEELVRLEGVRSVSWTEELVEKGMLFQEEFMNAPVTVAKPPLMEFTETPTFLLAGLLMVTVLHTLSDVARPEAAYALCALKAVIFGLFVWSNTTNMLFPSQQALVDDTPVDIRTVLARLGVEPQITRYAACPKCFMTYPPDPSRKGDPYPCTCINSETDKGICGTSLVRRELENPENEGDPPYVVHKAIRPYPYRSMKDWLAHLFMKKAIEDIIDVSWDFVPPPGQPYGDIMHSPAIRQFLGPDQRTPFSVQANGEAHLVFSLFIDWFNPYGNKKAGKSHSIGVIYLVCLNLPPHLRYRPEFVYLAGVIPGPKEPQVHQLNYLLRPLVDELLELWHRGVCLKSTANRRGGRVVYAAIIPLVCDLPALRKAAGFSGHSASLFCSFCSLLKQDMSNVDRSTWPKRPDWKTHLFIAREWRDAGSEHERRAIFDSHGIRWSELYRLEYWDPTQFALVDMMHNLFLGELRHHCMEVFGVDVASEKRTPKNITLHTPQEQQAVLDKLFAALVAKSEKALLRFRTDYLSTVARFNNVKVNSTNPSKRDYVAHLLELNATAIRMPPPLSEPTTKFCLHSDQLDTSARHDIFTGEVLRQVQEDIANMTLPSWIERPPSNFGNAGHGKLKADEWRTVCSIPMILALVRLWGVSGASSEEQAVLENFVHLVVAVDLASRRSMSPCRAATFDKHMLEYVQGLRDLWNHRLVPNHHLSLHLRTCLQLFGPVQGWWAYPFERFNGLLQQTRTNNKPADMPLTFMRYFYMGANARWLMSTTPWPDDAVYQDMMMAFKRAFKDATRGTRVTDIPSFGPDFLKSETNPDYDRLKEKPLIPSVYDSLYSWVNASSPIDFQSAFAPHLDGRPRLPALGAFVPRISRSGVTYATSRATAGDSFITFLDRSRPSDSERSATSAGQIQDIFHHRRLEGTRTIVEPFVIVREYLPLEVKHQPHDPFRRFPGLQTELYYNDFKPIVRVIPLQDIVAHFASLVYTPPGINRPCIIARSLDRS</sequence>
<dbReference type="InterPro" id="IPR004242">
    <property type="entry name" value="Transposase_21"/>
</dbReference>
<gene>
    <name evidence="2" type="ORF">GSI_02828</name>
</gene>
<dbReference type="Proteomes" id="UP000230002">
    <property type="component" value="Unassembled WGS sequence"/>
</dbReference>
<dbReference type="STRING" id="1077348.A0A2G8SMQ6"/>
<dbReference type="OrthoDB" id="3247418at2759"/>
<dbReference type="EMBL" id="AYKW01000004">
    <property type="protein sequence ID" value="PIL35041.1"/>
    <property type="molecule type" value="Genomic_DNA"/>
</dbReference>
<feature type="region of interest" description="Disordered" evidence="1">
    <location>
        <begin position="43"/>
        <end position="63"/>
    </location>
</feature>
<dbReference type="PANTHER" id="PTHR46579">
    <property type="entry name" value="F5/8 TYPE C DOMAIN-CONTAINING PROTEIN-RELATED"/>
    <property type="match status" value="1"/>
</dbReference>
<protein>
    <recommendedName>
        <fullName evidence="4">DUF4218 domain-containing protein</fullName>
    </recommendedName>
</protein>
<proteinExistence type="predicted"/>
<evidence type="ECO:0000313" key="2">
    <source>
        <dbReference type="EMBL" id="PIL35041.1"/>
    </source>
</evidence>
<accession>A0A2G8SMQ6</accession>
<reference evidence="2 3" key="1">
    <citation type="journal article" date="2015" name="Sci. Rep.">
        <title>Chromosome-level genome map provides insights into diverse defense mechanisms in the medicinal fungus Ganoderma sinense.</title>
        <authorList>
            <person name="Zhu Y."/>
            <person name="Xu J."/>
            <person name="Sun C."/>
            <person name="Zhou S."/>
            <person name="Xu H."/>
            <person name="Nelson D.R."/>
            <person name="Qian J."/>
            <person name="Song J."/>
            <person name="Luo H."/>
            <person name="Xiang L."/>
            <person name="Li Y."/>
            <person name="Xu Z."/>
            <person name="Ji A."/>
            <person name="Wang L."/>
            <person name="Lu S."/>
            <person name="Hayward A."/>
            <person name="Sun W."/>
            <person name="Li X."/>
            <person name="Schwartz D.C."/>
            <person name="Wang Y."/>
            <person name="Chen S."/>
        </authorList>
    </citation>
    <scope>NUCLEOTIDE SEQUENCE [LARGE SCALE GENOMIC DNA]</scope>
    <source>
        <strain evidence="2 3">ZZ0214-1</strain>
    </source>
</reference>
<evidence type="ECO:0000313" key="3">
    <source>
        <dbReference type="Proteomes" id="UP000230002"/>
    </source>
</evidence>
<comment type="caution">
    <text evidence="2">The sequence shown here is derived from an EMBL/GenBank/DDBJ whole genome shotgun (WGS) entry which is preliminary data.</text>
</comment>
<name>A0A2G8SMQ6_9APHY</name>
<dbReference type="Pfam" id="PF02992">
    <property type="entry name" value="Transposase_21"/>
    <property type="match status" value="1"/>
</dbReference>